<accession>A0A9D1DLL8</accession>
<reference evidence="3" key="2">
    <citation type="journal article" date="2021" name="PeerJ">
        <title>Extensive microbial diversity within the chicken gut microbiome revealed by metagenomics and culture.</title>
        <authorList>
            <person name="Gilroy R."/>
            <person name="Ravi A."/>
            <person name="Getino M."/>
            <person name="Pursley I."/>
            <person name="Horton D.L."/>
            <person name="Alikhan N.F."/>
            <person name="Baker D."/>
            <person name="Gharbi K."/>
            <person name="Hall N."/>
            <person name="Watson M."/>
            <person name="Adriaenssens E.M."/>
            <person name="Foster-Nyarko E."/>
            <person name="Jarju S."/>
            <person name="Secka A."/>
            <person name="Antonio M."/>
            <person name="Oren A."/>
            <person name="Chaudhuri R.R."/>
            <person name="La Ragione R."/>
            <person name="Hildebrand F."/>
            <person name="Pallen M.J."/>
        </authorList>
    </citation>
    <scope>NUCLEOTIDE SEQUENCE</scope>
    <source>
        <strain evidence="3">ChiGjej3B3-7149</strain>
    </source>
</reference>
<dbReference type="Pfam" id="PF01648">
    <property type="entry name" value="ACPS"/>
    <property type="match status" value="1"/>
</dbReference>
<protein>
    <submittedName>
        <fullName evidence="3">4'-phosphopantetheinyl transferase superfamily protein</fullName>
    </submittedName>
</protein>
<organism evidence="3 4">
    <name type="scientific">Candidatus Scatomorpha intestinigallinarum</name>
    <dbReference type="NCBI Taxonomy" id="2840923"/>
    <lineage>
        <taxon>Bacteria</taxon>
        <taxon>Bacillati</taxon>
        <taxon>Bacillota</taxon>
        <taxon>Clostridia</taxon>
        <taxon>Eubacteriales</taxon>
        <taxon>Candidatus Scatomorpha</taxon>
    </lineage>
</organism>
<dbReference type="Proteomes" id="UP000824238">
    <property type="component" value="Unassembled WGS sequence"/>
</dbReference>
<dbReference type="SUPFAM" id="SSF56214">
    <property type="entry name" value="4'-phosphopantetheinyl transferase"/>
    <property type="match status" value="2"/>
</dbReference>
<sequence length="189" mass="21084">MLILYSDTRGLDEGRALCRGRSRAPGSAFAYSLLFRALELWQGARELPEAAIDARGKPFFPERPDWHFSLSHTRGFVLAAVSASPVGADVQLRDGRGERLAERLMSEKEREDFDFYELWSLRESLYKLTGEGSLRDMRFERRGGLIVPPKAGAFCRVYADIPGCAAAAASCAEPLPERLIRVEGEKICT</sequence>
<dbReference type="EMBL" id="DVHH01000133">
    <property type="protein sequence ID" value="HIR55009.1"/>
    <property type="molecule type" value="Genomic_DNA"/>
</dbReference>
<dbReference type="Gene3D" id="3.90.470.20">
    <property type="entry name" value="4'-phosphopantetheinyl transferase domain"/>
    <property type="match status" value="2"/>
</dbReference>
<dbReference type="InterPro" id="IPR037143">
    <property type="entry name" value="4-PPantetheinyl_Trfase_dom_sf"/>
</dbReference>
<dbReference type="GO" id="GO:0008897">
    <property type="term" value="F:holo-[acyl-carrier-protein] synthase activity"/>
    <property type="evidence" value="ECO:0007669"/>
    <property type="project" value="InterPro"/>
</dbReference>
<gene>
    <name evidence="3" type="ORF">IAD36_05345</name>
</gene>
<evidence type="ECO:0000256" key="1">
    <source>
        <dbReference type="ARBA" id="ARBA00022679"/>
    </source>
</evidence>
<dbReference type="InterPro" id="IPR008278">
    <property type="entry name" value="4-PPantetheinyl_Trfase_dom"/>
</dbReference>
<feature type="domain" description="4'-phosphopantetheinyl transferase" evidence="2">
    <location>
        <begin position="85"/>
        <end position="139"/>
    </location>
</feature>
<evidence type="ECO:0000313" key="4">
    <source>
        <dbReference type="Proteomes" id="UP000824238"/>
    </source>
</evidence>
<dbReference type="GO" id="GO:0000287">
    <property type="term" value="F:magnesium ion binding"/>
    <property type="evidence" value="ECO:0007669"/>
    <property type="project" value="InterPro"/>
</dbReference>
<evidence type="ECO:0000313" key="3">
    <source>
        <dbReference type="EMBL" id="HIR55009.1"/>
    </source>
</evidence>
<keyword evidence="1 3" id="KW-0808">Transferase</keyword>
<dbReference type="AlphaFoldDB" id="A0A9D1DLL8"/>
<reference evidence="3" key="1">
    <citation type="submission" date="2020-10" db="EMBL/GenBank/DDBJ databases">
        <authorList>
            <person name="Gilroy R."/>
        </authorList>
    </citation>
    <scope>NUCLEOTIDE SEQUENCE</scope>
    <source>
        <strain evidence="3">ChiGjej3B3-7149</strain>
    </source>
</reference>
<comment type="caution">
    <text evidence="3">The sequence shown here is derived from an EMBL/GenBank/DDBJ whole genome shotgun (WGS) entry which is preliminary data.</text>
</comment>
<name>A0A9D1DLL8_9FIRM</name>
<evidence type="ECO:0000259" key="2">
    <source>
        <dbReference type="Pfam" id="PF01648"/>
    </source>
</evidence>
<proteinExistence type="predicted"/>